<evidence type="ECO:0000256" key="2">
    <source>
        <dbReference type="ARBA" id="ARBA00004371"/>
    </source>
</evidence>
<dbReference type="GO" id="GO:0006886">
    <property type="term" value="P:intracellular protein transport"/>
    <property type="evidence" value="ECO:0007669"/>
    <property type="project" value="UniProtKB-UniRule"/>
</dbReference>
<comment type="subcellular location">
    <subcellularLocation>
        <location evidence="1">Endomembrane system</location>
        <topology evidence="1">Peripheral membrane protein</topology>
    </subcellularLocation>
    <subcellularLocation>
        <location evidence="2">Lysosome</location>
    </subcellularLocation>
</comment>
<dbReference type="PROSITE" id="PS50219">
    <property type="entry name" value="CNH"/>
    <property type="match status" value="1"/>
</dbReference>
<evidence type="ECO:0000256" key="5">
    <source>
        <dbReference type="ARBA" id="ARBA00038201"/>
    </source>
</evidence>
<organism evidence="8 9">
    <name type="scientific">Setaria digitata</name>
    <dbReference type="NCBI Taxonomy" id="48799"/>
    <lineage>
        <taxon>Eukaryota</taxon>
        <taxon>Metazoa</taxon>
        <taxon>Ecdysozoa</taxon>
        <taxon>Nematoda</taxon>
        <taxon>Chromadorea</taxon>
        <taxon>Rhabditida</taxon>
        <taxon>Spirurina</taxon>
        <taxon>Spiruromorpha</taxon>
        <taxon>Filarioidea</taxon>
        <taxon>Setariidae</taxon>
        <taxon>Setaria</taxon>
    </lineage>
</organism>
<dbReference type="InterPro" id="IPR036322">
    <property type="entry name" value="WD40_repeat_dom_sf"/>
</dbReference>
<sequence length="883" mass="101252">MFEAYTPTEIATKLEKSIDVTSLAAHGHTAKVYVGSKAGYLLVLNGVRGGKRGYDLLMCRSFEKKPVNELCCIERHDILLCLTDSQLAAHSLSEPFSLKALISDVRPITAFCATVSEIDGILYVAVSARKKIFLYKWLVDEFMKMEFEMSLAFFPDYVNYMVWCGPVISLAVQSEYYYMSVFPVKEDVVSVKKLFDVGSKTENPIIVGLPDYKKIAYCRDNFLFFQEYYGTVNPMSEVKFSDAALDIIYDAPYIMALLKKGKVEIRSVKPATHIQTIQLNKPLYISTGLRGTVYVGSSSDVWLLDSRPQMKSNVERLVCEKQFELAVQLAEKCNEIGDKGVAEIKRKAAFNLFCQRRFDEWLEIHAEIKTDVMTVIAHFPRLLDSSYQESLKSLLDEEPPDFPENEFRNGLQSLAPYLASIRMEHAKAVVELKKLYEQHVQDSDTLERLKIHENVLQVVDTTLLKCYLQTNESLVALLLRLPDNMCIVTDSEKVLLERRKYYELYILYERKGMHHKALTLLMEQAHVEEGPLRGYNMTVEYLQKLGNNDLDLIFQFAAWVLQENLSAGLSVFTCENEGIRSLDRGRVLTFLTHECTAAVVPYLEHIIYEWNEDMPKFHESLGQHYISKVKQLQRDYISVLGEDEHIAPAGEEEGELGEYRCKLQRFLQTSTGYSPEKLLVQLRHNSLYEERALLLGRLKKHQEALAIYTQILKNYRAAEKYCMDCYEPRDPEHSKVFLILLQMYTNPPSTSIIGLMQRDHCQSAPNPDEALRLLKAHSDVFDPVEAVTSLPVDYSLKYIWPGLVTILQAAHDKKHSVMLHKSICDAALKRALCRKAVSHSTKFVVHYEMECAACGKKIANSAFARYPNGRLEHFYCYQRKEEE</sequence>
<dbReference type="InterPro" id="IPR000547">
    <property type="entry name" value="Clathrin_H-chain/VPS_repeat"/>
</dbReference>
<dbReference type="Proteomes" id="UP000887581">
    <property type="component" value="Unplaced"/>
</dbReference>
<dbReference type="GO" id="GO:0012505">
    <property type="term" value="C:endomembrane system"/>
    <property type="evidence" value="ECO:0007669"/>
    <property type="project" value="UniProtKB-SubCell"/>
</dbReference>
<reference evidence="9" key="1">
    <citation type="submission" date="2022-11" db="UniProtKB">
        <authorList>
            <consortium name="WormBaseParasite"/>
        </authorList>
    </citation>
    <scope>IDENTIFICATION</scope>
</reference>
<evidence type="ECO:0000259" key="7">
    <source>
        <dbReference type="PROSITE" id="PS50219"/>
    </source>
</evidence>
<dbReference type="InterPro" id="IPR032914">
    <property type="entry name" value="Vam6/VPS39/TRAP1"/>
</dbReference>
<keyword evidence="4" id="KW-0458">Lysosome</keyword>
<evidence type="ECO:0000256" key="6">
    <source>
        <dbReference type="PROSITE-ProRule" id="PRU01006"/>
    </source>
</evidence>
<dbReference type="PANTHER" id="PTHR12894:SF49">
    <property type="entry name" value="VAM6_VPS39-LIKE PROTEIN"/>
    <property type="match status" value="1"/>
</dbReference>
<dbReference type="InterPro" id="IPR019453">
    <property type="entry name" value="VPS39/TGFA1_Znf"/>
</dbReference>
<evidence type="ECO:0000256" key="4">
    <source>
        <dbReference type="ARBA" id="ARBA00023228"/>
    </source>
</evidence>
<dbReference type="GO" id="GO:0016020">
    <property type="term" value="C:membrane"/>
    <property type="evidence" value="ECO:0007669"/>
    <property type="project" value="TreeGrafter"/>
</dbReference>
<comment type="similarity">
    <text evidence="5">Belongs to the VAM6/VPS39 family.</text>
</comment>
<dbReference type="Pfam" id="PF10366">
    <property type="entry name" value="Vps39_1"/>
    <property type="match status" value="1"/>
</dbReference>
<evidence type="ECO:0000313" key="9">
    <source>
        <dbReference type="WBParaSite" id="sdigi.contig335.g7534.t1"/>
    </source>
</evidence>
<proteinExistence type="inferred from homology"/>
<dbReference type="GO" id="GO:0034058">
    <property type="term" value="P:endosomal vesicle fusion"/>
    <property type="evidence" value="ECO:0007669"/>
    <property type="project" value="TreeGrafter"/>
</dbReference>
<keyword evidence="3" id="KW-0472">Membrane</keyword>
<dbReference type="Pfam" id="PF10367">
    <property type="entry name" value="zf-Vps39_C"/>
    <property type="match status" value="1"/>
</dbReference>
<dbReference type="PROSITE" id="PS50236">
    <property type="entry name" value="CHCR"/>
    <property type="match status" value="1"/>
</dbReference>
<evidence type="ECO:0000313" key="8">
    <source>
        <dbReference type="Proteomes" id="UP000887581"/>
    </source>
</evidence>
<accession>A0A915PQJ1</accession>
<feature type="domain" description="CNH" evidence="7">
    <location>
        <begin position="17"/>
        <end position="292"/>
    </location>
</feature>
<dbReference type="InterPro" id="IPR019452">
    <property type="entry name" value="VPS39/TGF_beta_rcpt-assoc_1"/>
</dbReference>
<evidence type="ECO:0000256" key="3">
    <source>
        <dbReference type="ARBA" id="ARBA00023136"/>
    </source>
</evidence>
<name>A0A915PQJ1_9BILA</name>
<evidence type="ECO:0000256" key="1">
    <source>
        <dbReference type="ARBA" id="ARBA00004184"/>
    </source>
</evidence>
<dbReference type="SUPFAM" id="SSF50978">
    <property type="entry name" value="WD40 repeat-like"/>
    <property type="match status" value="1"/>
</dbReference>
<dbReference type="PANTHER" id="PTHR12894">
    <property type="entry name" value="CNH DOMAIN CONTAINING"/>
    <property type="match status" value="1"/>
</dbReference>
<dbReference type="InterPro" id="IPR001180">
    <property type="entry name" value="CNH_dom"/>
</dbReference>
<dbReference type="GO" id="GO:0005764">
    <property type="term" value="C:lysosome"/>
    <property type="evidence" value="ECO:0007669"/>
    <property type="project" value="UniProtKB-SubCell"/>
</dbReference>
<dbReference type="GO" id="GO:0006914">
    <property type="term" value="P:autophagy"/>
    <property type="evidence" value="ECO:0007669"/>
    <property type="project" value="TreeGrafter"/>
</dbReference>
<feature type="repeat" description="CHCR" evidence="6">
    <location>
        <begin position="575"/>
        <end position="749"/>
    </location>
</feature>
<keyword evidence="8" id="KW-1185">Reference proteome</keyword>
<dbReference type="WBParaSite" id="sdigi.contig335.g7534.t1">
    <property type="protein sequence ID" value="sdigi.contig335.g7534.t1"/>
    <property type="gene ID" value="sdigi.contig335.g7534"/>
</dbReference>
<dbReference type="AlphaFoldDB" id="A0A915PQJ1"/>
<dbReference type="Pfam" id="PF00780">
    <property type="entry name" value="CNH"/>
    <property type="match status" value="1"/>
</dbReference>
<protein>
    <submittedName>
        <fullName evidence="9">CNH domain-containing protein</fullName>
    </submittedName>
</protein>